<keyword evidence="4" id="KW-1185">Reference proteome</keyword>
<gene>
    <name evidence="3" type="ORF">G5A70_05885</name>
</gene>
<accession>A0ABX2I5X9</accession>
<proteinExistence type="predicted"/>
<evidence type="ECO:0000256" key="1">
    <source>
        <dbReference type="SAM" id="Coils"/>
    </source>
</evidence>
<feature type="chain" id="PRO_5047190444" description="DUF5105 domain-containing protein" evidence="2">
    <location>
        <begin position="27"/>
        <end position="367"/>
    </location>
</feature>
<dbReference type="EMBL" id="JAAITA010000005">
    <property type="protein sequence ID" value="NSJ85709.1"/>
    <property type="molecule type" value="Genomic_DNA"/>
</dbReference>
<sequence length="367" mass="41600">MTPRKTTLFLCVCCCLILFFLSGCDSKEEKNVRKALETELNQLKDSDSEMARQYMQTEDMALVFQNEDGLSEDIAYIFQLFYKDFSYKIGKISITENKAVVHTKLKIMNSQKLAKDFARLSLEKNIEQEASPSEVQTSAADSYTLLRELLESKDYKTQSVSADISLKKKGDTWKVIHTAKLDETLTGNFFSYVTSSNLLSPSEIVETHFHTMKEFDSEQLKHYLSLDTLTDTEDSEKNTLIQAVTEQIHQSFDFKIKKETIDGTSAVVQTAITSVDFEQILQTYQEELSKWLKTSAALAGGSEGRRQKEYELLLSCMEQNKAIVSHDVEIPLVNDGVNWKIQMTPEVSQAVFGDVQNALNTVSESKN</sequence>
<name>A0ABX2I5X9_BLAHA</name>
<reference evidence="3 4" key="1">
    <citation type="journal article" date="2020" name="Cell Host Microbe">
        <title>Functional and Genomic Variation between Human-Derived Isolates of Lachnospiraceae Reveals Inter- and Intra-Species Diversity.</title>
        <authorList>
            <person name="Sorbara M.T."/>
            <person name="Littmann E.R."/>
            <person name="Fontana E."/>
            <person name="Moody T.U."/>
            <person name="Kohout C.E."/>
            <person name="Gjonbalaj M."/>
            <person name="Eaton V."/>
            <person name="Seok R."/>
            <person name="Leiner I.M."/>
            <person name="Pamer E.G."/>
        </authorList>
    </citation>
    <scope>NUCLEOTIDE SEQUENCE [LARGE SCALE GENOMIC DNA]</scope>
    <source>
        <strain evidence="3 4">MSK.15.26</strain>
    </source>
</reference>
<dbReference type="PROSITE" id="PS51257">
    <property type="entry name" value="PROKAR_LIPOPROTEIN"/>
    <property type="match status" value="1"/>
</dbReference>
<evidence type="ECO:0000313" key="4">
    <source>
        <dbReference type="Proteomes" id="UP000822142"/>
    </source>
</evidence>
<keyword evidence="2" id="KW-0732">Signal</keyword>
<keyword evidence="1" id="KW-0175">Coiled coil</keyword>
<evidence type="ECO:0000256" key="2">
    <source>
        <dbReference type="SAM" id="SignalP"/>
    </source>
</evidence>
<evidence type="ECO:0000313" key="3">
    <source>
        <dbReference type="EMBL" id="NSJ85709.1"/>
    </source>
</evidence>
<dbReference type="Proteomes" id="UP000822142">
    <property type="component" value="Unassembled WGS sequence"/>
</dbReference>
<organism evidence="3 4">
    <name type="scientific">Blautia hansenii</name>
    <name type="common">Ruminococcus hansenii</name>
    <dbReference type="NCBI Taxonomy" id="1322"/>
    <lineage>
        <taxon>Bacteria</taxon>
        <taxon>Bacillati</taxon>
        <taxon>Bacillota</taxon>
        <taxon>Clostridia</taxon>
        <taxon>Lachnospirales</taxon>
        <taxon>Lachnospiraceae</taxon>
        <taxon>Blautia</taxon>
    </lineage>
</organism>
<feature type="coiled-coil region" evidence="1">
    <location>
        <begin position="26"/>
        <end position="53"/>
    </location>
</feature>
<feature type="signal peptide" evidence="2">
    <location>
        <begin position="1"/>
        <end position="26"/>
    </location>
</feature>
<evidence type="ECO:0008006" key="5">
    <source>
        <dbReference type="Google" id="ProtNLM"/>
    </source>
</evidence>
<comment type="caution">
    <text evidence="3">The sequence shown here is derived from an EMBL/GenBank/DDBJ whole genome shotgun (WGS) entry which is preliminary data.</text>
</comment>
<protein>
    <recommendedName>
        <fullName evidence="5">DUF5105 domain-containing protein</fullName>
    </recommendedName>
</protein>
<dbReference type="RefSeq" id="WP_173748754.1">
    <property type="nucleotide sequence ID" value="NZ_JAAITA010000005.1"/>
</dbReference>